<feature type="transmembrane region" description="Helical" evidence="1">
    <location>
        <begin position="6"/>
        <end position="27"/>
    </location>
</feature>
<gene>
    <name evidence="2" type="ORF">GEV02_21155</name>
</gene>
<organism evidence="2 3">
    <name type="scientific">Rugamonas aquatica</name>
    <dbReference type="NCBI Taxonomy" id="2743357"/>
    <lineage>
        <taxon>Bacteria</taxon>
        <taxon>Pseudomonadati</taxon>
        <taxon>Pseudomonadota</taxon>
        <taxon>Betaproteobacteria</taxon>
        <taxon>Burkholderiales</taxon>
        <taxon>Oxalobacteraceae</taxon>
        <taxon>Telluria group</taxon>
        <taxon>Rugamonas</taxon>
    </lineage>
</organism>
<dbReference type="RefSeq" id="WP_152839961.1">
    <property type="nucleotide sequence ID" value="NZ_WHUG01000009.1"/>
</dbReference>
<comment type="caution">
    <text evidence="2">The sequence shown here is derived from an EMBL/GenBank/DDBJ whole genome shotgun (WGS) entry which is preliminary data.</text>
</comment>
<name>A0A6A7N6B1_9BURK</name>
<accession>A0A6A7N6B1</accession>
<sequence>MDFEHLLLLAIMNWQMSLALILLAIMPAGHHIEVQLNRRFDFSMVNRWCMISTLLLFMAPGVLYLVYASPCRSIDTLPLGWIALGILVLVTTALAFHNTRNTSWKWGLPSALIQTAFLSLFLIMGAVLPVTVTALGHMDNGGRNIPCNALGH</sequence>
<keyword evidence="1" id="KW-0812">Transmembrane</keyword>
<evidence type="ECO:0000313" key="2">
    <source>
        <dbReference type="EMBL" id="MQA40665.1"/>
    </source>
</evidence>
<keyword evidence="1" id="KW-1133">Transmembrane helix</keyword>
<proteinExistence type="predicted"/>
<evidence type="ECO:0000256" key="1">
    <source>
        <dbReference type="SAM" id="Phobius"/>
    </source>
</evidence>
<dbReference type="Proteomes" id="UP000440498">
    <property type="component" value="Unassembled WGS sequence"/>
</dbReference>
<reference evidence="2 3" key="1">
    <citation type="submission" date="2019-10" db="EMBL/GenBank/DDBJ databases">
        <title>Two novel species isolated from a subtropical stream in China.</title>
        <authorList>
            <person name="Lu H."/>
        </authorList>
    </citation>
    <scope>NUCLEOTIDE SEQUENCE [LARGE SCALE GENOMIC DNA]</scope>
    <source>
        <strain evidence="2 3">FT29W</strain>
    </source>
</reference>
<keyword evidence="1" id="KW-0472">Membrane</keyword>
<evidence type="ECO:0000313" key="3">
    <source>
        <dbReference type="Proteomes" id="UP000440498"/>
    </source>
</evidence>
<protein>
    <submittedName>
        <fullName evidence="2">Uncharacterized protein</fullName>
    </submittedName>
</protein>
<feature type="transmembrane region" description="Helical" evidence="1">
    <location>
        <begin position="79"/>
        <end position="96"/>
    </location>
</feature>
<keyword evidence="3" id="KW-1185">Reference proteome</keyword>
<feature type="transmembrane region" description="Helical" evidence="1">
    <location>
        <begin position="108"/>
        <end position="128"/>
    </location>
</feature>
<feature type="transmembrane region" description="Helical" evidence="1">
    <location>
        <begin position="48"/>
        <end position="67"/>
    </location>
</feature>
<dbReference type="AlphaFoldDB" id="A0A6A7N6B1"/>
<dbReference type="EMBL" id="WHUG01000009">
    <property type="protein sequence ID" value="MQA40665.1"/>
    <property type="molecule type" value="Genomic_DNA"/>
</dbReference>